<dbReference type="Proteomes" id="UP000037660">
    <property type="component" value="Unassembled WGS sequence"/>
</dbReference>
<name>A0A0K8NVF1_PISS1</name>
<gene>
    <name evidence="4" type="ORF">ISF6_4533</name>
</gene>
<comment type="similarity">
    <text evidence="1">Belongs to the membrane fusion protein (MFP) (TC 8.A.1) family.</text>
</comment>
<dbReference type="OrthoDB" id="9806939at2"/>
<accession>A0A0K8NVF1</accession>
<keyword evidence="5" id="KW-1185">Reference proteome</keyword>
<organism evidence="4 5">
    <name type="scientific">Piscinibacter sakaiensis</name>
    <name type="common">Ideonella sakaiensis</name>
    <dbReference type="NCBI Taxonomy" id="1547922"/>
    <lineage>
        <taxon>Bacteria</taxon>
        <taxon>Pseudomonadati</taxon>
        <taxon>Pseudomonadota</taxon>
        <taxon>Betaproteobacteria</taxon>
        <taxon>Burkholderiales</taxon>
        <taxon>Sphaerotilaceae</taxon>
        <taxon>Piscinibacter</taxon>
    </lineage>
</organism>
<protein>
    <submittedName>
        <fullName evidence="4">Uncharacterized protein</fullName>
    </submittedName>
</protein>
<dbReference type="Gene3D" id="1.10.287.470">
    <property type="entry name" value="Helix hairpin bin"/>
    <property type="match status" value="1"/>
</dbReference>
<evidence type="ECO:0000256" key="1">
    <source>
        <dbReference type="ARBA" id="ARBA00009477"/>
    </source>
</evidence>
<dbReference type="Gene3D" id="2.40.50.100">
    <property type="match status" value="1"/>
</dbReference>
<evidence type="ECO:0000259" key="3">
    <source>
        <dbReference type="Pfam" id="PF25975"/>
    </source>
</evidence>
<dbReference type="InterPro" id="IPR006143">
    <property type="entry name" value="RND_pump_MFP"/>
</dbReference>
<dbReference type="InterPro" id="IPR058625">
    <property type="entry name" value="MdtA-like_BSH"/>
</dbReference>
<dbReference type="PANTHER" id="PTHR30469">
    <property type="entry name" value="MULTIDRUG RESISTANCE PROTEIN MDTA"/>
    <property type="match status" value="1"/>
</dbReference>
<reference evidence="5" key="1">
    <citation type="submission" date="2015-07" db="EMBL/GenBank/DDBJ databases">
        <title>Discovery of a poly(ethylene terephthalate assimilation.</title>
        <authorList>
            <person name="Yoshida S."/>
            <person name="Hiraga K."/>
            <person name="Takehana T."/>
            <person name="Taniguchi I."/>
            <person name="Yamaji H."/>
            <person name="Maeda Y."/>
            <person name="Toyohara K."/>
            <person name="Miyamoto K."/>
            <person name="Kimura Y."/>
            <person name="Oda K."/>
        </authorList>
    </citation>
    <scope>NUCLEOTIDE SEQUENCE [LARGE SCALE GENOMIC DNA]</scope>
    <source>
        <strain evidence="5">NBRC 110686 / TISTR 2288 / 201-F6</strain>
    </source>
</reference>
<dbReference type="AlphaFoldDB" id="A0A0K8NVF1"/>
<evidence type="ECO:0000259" key="2">
    <source>
        <dbReference type="Pfam" id="PF25917"/>
    </source>
</evidence>
<dbReference type="InterPro" id="IPR058649">
    <property type="entry name" value="CzcB_C"/>
</dbReference>
<feature type="domain" description="CzcB-like C-terminal circularly permuted SH3-like" evidence="3">
    <location>
        <begin position="311"/>
        <end position="364"/>
    </location>
</feature>
<dbReference type="RefSeq" id="WP_054018494.1">
    <property type="nucleotide sequence ID" value="NZ_BBYR01000007.1"/>
</dbReference>
<dbReference type="Gene3D" id="2.40.30.170">
    <property type="match status" value="1"/>
</dbReference>
<reference evidence="4 5" key="2">
    <citation type="journal article" date="2016" name="Science">
        <title>A bacterium that degrades and assimilates poly(ethylene terephthalate).</title>
        <authorList>
            <person name="Yoshida S."/>
            <person name="Hiraga K."/>
            <person name="Takehana T."/>
            <person name="Taniguchi I."/>
            <person name="Yamaji H."/>
            <person name="Maeda Y."/>
            <person name="Toyohara K."/>
            <person name="Miyamoto K."/>
            <person name="Kimura Y."/>
            <person name="Oda K."/>
        </authorList>
    </citation>
    <scope>NUCLEOTIDE SEQUENCE [LARGE SCALE GENOMIC DNA]</scope>
    <source>
        <strain evidence="5">NBRC 110686 / TISTR 2288 / 201-F6</strain>
    </source>
</reference>
<dbReference type="STRING" id="1547922.ISF6_4533"/>
<dbReference type="GO" id="GO:1990281">
    <property type="term" value="C:efflux pump complex"/>
    <property type="evidence" value="ECO:0007669"/>
    <property type="project" value="TreeGrafter"/>
</dbReference>
<evidence type="ECO:0000313" key="4">
    <source>
        <dbReference type="EMBL" id="GAP34358.1"/>
    </source>
</evidence>
<evidence type="ECO:0000313" key="5">
    <source>
        <dbReference type="Proteomes" id="UP000037660"/>
    </source>
</evidence>
<dbReference type="Pfam" id="PF25975">
    <property type="entry name" value="CzcB_C"/>
    <property type="match status" value="1"/>
</dbReference>
<dbReference type="NCBIfam" id="TIGR01730">
    <property type="entry name" value="RND_mfp"/>
    <property type="match status" value="1"/>
</dbReference>
<proteinExistence type="inferred from homology"/>
<dbReference type="Pfam" id="PF25917">
    <property type="entry name" value="BSH_RND"/>
    <property type="match status" value="1"/>
</dbReference>
<dbReference type="EMBL" id="BBYR01000007">
    <property type="protein sequence ID" value="GAP34358.1"/>
    <property type="molecule type" value="Genomic_DNA"/>
</dbReference>
<dbReference type="GO" id="GO:0015562">
    <property type="term" value="F:efflux transmembrane transporter activity"/>
    <property type="evidence" value="ECO:0007669"/>
    <property type="project" value="TreeGrafter"/>
</dbReference>
<dbReference type="PANTHER" id="PTHR30469:SF38">
    <property type="entry name" value="HLYD FAMILY SECRETION PROTEIN"/>
    <property type="match status" value="1"/>
</dbReference>
<comment type="caution">
    <text evidence="4">The sequence shown here is derived from an EMBL/GenBank/DDBJ whole genome shotgun (WGS) entry which is preliminary data.</text>
</comment>
<sequence length="373" mass="37923">MSRAAPARPGFHDVRRRRPRPAPALRSVAAALLLCGAPAAWSDGAPARPPALSTAEVVALAGPPGVQVEGQVEAVRQTVVAAQVPGAVVALAVRAGDRVQAGQWLVRLDARAAEQQAGAAGAQAAAARAAQEAAAAEFQRQRQLADSHFISPAALDRAAAQFKAATAQADAQAAAARAARTQTGYAVVQAPYDGIVADVAVVLGDMAMPGRPLLTVYDPSRLRVSAPLPESAAAALRGPAAAGAPRILLAERREPLAPARWELLPAIDAATHTLTARFELPPGSVAAPGGFARVLLPGAGSGPAGLPARLSVPARAVTVRGGWQAVYVVGADGRPLLRPVRLGPADGDRVEVLTGLAAGERVALDPQAAARIR</sequence>
<feature type="domain" description="Multidrug resistance protein MdtA-like barrel-sandwich hybrid" evidence="2">
    <location>
        <begin position="77"/>
        <end position="212"/>
    </location>
</feature>
<dbReference type="SUPFAM" id="SSF111369">
    <property type="entry name" value="HlyD-like secretion proteins"/>
    <property type="match status" value="1"/>
</dbReference>
<dbReference type="Gene3D" id="2.40.420.20">
    <property type="match status" value="1"/>
</dbReference>